<evidence type="ECO:0000313" key="3">
    <source>
        <dbReference type="Proteomes" id="UP001172457"/>
    </source>
</evidence>
<gene>
    <name evidence="2" type="ORF">OSB04_000046</name>
</gene>
<dbReference type="AlphaFoldDB" id="A0AA38WRW1"/>
<dbReference type="EMBL" id="JARYMX010000001">
    <property type="protein sequence ID" value="KAJ9564080.1"/>
    <property type="molecule type" value="Genomic_DNA"/>
</dbReference>
<evidence type="ECO:0000256" key="1">
    <source>
        <dbReference type="SAM" id="MobiDB-lite"/>
    </source>
</evidence>
<dbReference type="Proteomes" id="UP001172457">
    <property type="component" value="Chromosome 1"/>
</dbReference>
<name>A0AA38WRW1_9ASTR</name>
<organism evidence="2 3">
    <name type="scientific">Centaurea solstitialis</name>
    <name type="common">yellow star-thistle</name>
    <dbReference type="NCBI Taxonomy" id="347529"/>
    <lineage>
        <taxon>Eukaryota</taxon>
        <taxon>Viridiplantae</taxon>
        <taxon>Streptophyta</taxon>
        <taxon>Embryophyta</taxon>
        <taxon>Tracheophyta</taxon>
        <taxon>Spermatophyta</taxon>
        <taxon>Magnoliopsida</taxon>
        <taxon>eudicotyledons</taxon>
        <taxon>Gunneridae</taxon>
        <taxon>Pentapetalae</taxon>
        <taxon>asterids</taxon>
        <taxon>campanulids</taxon>
        <taxon>Asterales</taxon>
        <taxon>Asteraceae</taxon>
        <taxon>Carduoideae</taxon>
        <taxon>Cardueae</taxon>
        <taxon>Centaureinae</taxon>
        <taxon>Centaurea</taxon>
    </lineage>
</organism>
<accession>A0AA38WRW1</accession>
<reference evidence="2" key="1">
    <citation type="submission" date="2023-03" db="EMBL/GenBank/DDBJ databases">
        <title>Chromosome-scale reference genome and RAD-based genetic map of yellow starthistle (Centaurea solstitialis) reveal putative structural variation and QTLs associated with invader traits.</title>
        <authorList>
            <person name="Reatini B."/>
            <person name="Cang F.A."/>
            <person name="Jiang Q."/>
            <person name="Mckibben M.T.W."/>
            <person name="Barker M.S."/>
            <person name="Rieseberg L.H."/>
            <person name="Dlugosch K.M."/>
        </authorList>
    </citation>
    <scope>NUCLEOTIDE SEQUENCE</scope>
    <source>
        <strain evidence="2">CAN-66</strain>
        <tissue evidence="2">Leaf</tissue>
    </source>
</reference>
<comment type="caution">
    <text evidence="2">The sequence shown here is derived from an EMBL/GenBank/DDBJ whole genome shotgun (WGS) entry which is preliminary data.</text>
</comment>
<feature type="region of interest" description="Disordered" evidence="1">
    <location>
        <begin position="172"/>
        <end position="194"/>
    </location>
</feature>
<feature type="region of interest" description="Disordered" evidence="1">
    <location>
        <begin position="253"/>
        <end position="274"/>
    </location>
</feature>
<protein>
    <submittedName>
        <fullName evidence="2">Uncharacterized protein</fullName>
    </submittedName>
</protein>
<proteinExistence type="predicted"/>
<evidence type="ECO:0000313" key="2">
    <source>
        <dbReference type="EMBL" id="KAJ9564080.1"/>
    </source>
</evidence>
<sequence>MDSSFSEPTPKSSKIYLAKCMKDLLDSLSEMEDLVERLALVNRTKLLLKREAALLQKLKLEPFSMVMELLTNAIISINEEKEGVLKEMKKFTTPVTCANIAKGKGIAKEGTLQGGCFASGSNPEGNSSSMFQYLQKAQTQATPYVHEGRALKEMIASPLPPLAFREKGTLPISREPSSAAAARHPTGEVTRDSRKRKLEFEEPINEARERHGVCMQLDQERRLFIAPFREQPQATCAVCKSFIVGPASAIASSSAQFGPTPNPLDEVDRLHGRY</sequence>
<keyword evidence="3" id="KW-1185">Reference proteome</keyword>